<dbReference type="AlphaFoldDB" id="A0AAV9IHT0"/>
<keyword evidence="2" id="KW-1185">Reference proteome</keyword>
<name>A0AAV9IHT0_9RHOD</name>
<dbReference type="EMBL" id="JANCYU010000046">
    <property type="protein sequence ID" value="KAK4527010.1"/>
    <property type="molecule type" value="Genomic_DNA"/>
</dbReference>
<protein>
    <submittedName>
        <fullName evidence="1">Uncharacterized protein</fullName>
    </submittedName>
</protein>
<evidence type="ECO:0000313" key="1">
    <source>
        <dbReference type="EMBL" id="KAK4527010.1"/>
    </source>
</evidence>
<comment type="caution">
    <text evidence="1">The sequence shown here is derived from an EMBL/GenBank/DDBJ whole genome shotgun (WGS) entry which is preliminary data.</text>
</comment>
<gene>
    <name evidence="1" type="ORF">GAYE_SCF31G4931</name>
</gene>
<evidence type="ECO:0000313" key="2">
    <source>
        <dbReference type="Proteomes" id="UP001300502"/>
    </source>
</evidence>
<sequence length="231" mass="26922">MMLSDKIRYRRAPLVIKIKMAVRRRCFLLRSDKSKEEVENILKDMKDELFIRSYIIADSDGKTVVSLRVMRGVFPYVISQLGFSLVPHEHISKFQLSREYDRIVMKTGDPMPIVTKKPKTRHCFLLYTDKKNKEQVEQMLKDRAEELSLRSYIISNSGAYILVSLRLHKSSYPIYLSKLLDMELAKHDPVDKCDISLEYDKAAMRTSDPSPIVYGIPPCRQEVLLLHKSDH</sequence>
<proteinExistence type="predicted"/>
<organism evidence="1 2">
    <name type="scientific">Galdieria yellowstonensis</name>
    <dbReference type="NCBI Taxonomy" id="3028027"/>
    <lineage>
        <taxon>Eukaryota</taxon>
        <taxon>Rhodophyta</taxon>
        <taxon>Bangiophyceae</taxon>
        <taxon>Galdieriales</taxon>
        <taxon>Galdieriaceae</taxon>
        <taxon>Galdieria</taxon>
    </lineage>
</organism>
<dbReference type="Proteomes" id="UP001300502">
    <property type="component" value="Unassembled WGS sequence"/>
</dbReference>
<reference evidence="1 2" key="1">
    <citation type="submission" date="2022-07" db="EMBL/GenBank/DDBJ databases">
        <title>Genome-wide signatures of adaptation to extreme environments.</title>
        <authorList>
            <person name="Cho C.H."/>
            <person name="Yoon H.S."/>
        </authorList>
    </citation>
    <scope>NUCLEOTIDE SEQUENCE [LARGE SCALE GENOMIC DNA]</scope>
    <source>
        <strain evidence="1 2">108.79 E11</strain>
    </source>
</reference>
<accession>A0AAV9IHT0</accession>